<sequence>MRVFTAVITVGLACCTWGADAAAVKLRDAGNADKQLEGDSSEWVKELRKLQRILPEDREWAASINGFIDSHRSEVVDVCNFDFVGCTVQHEVESLRIDRAIGNVDWGAVPNTVTFVTFENGRFTFNFDFSVGATVQSLKYVNCRFGQPLPEFNDEGVPILDGTSAQHAVVKSAKLTKPKNAVDPSKTRLHEIVVRDCQLPTVPWTEFPPVISADLSGNPFLGIPIKSLPRNMRFLNLSFALAADVPELDAWADLPPALISLDLSGLRLNRIGPLPQRLEELVLRNNSVSSLQAAGLPPSLAKLNLAFNALSGDVPDLSAAASLKDLDVTGNKLTSLPFSHLPTTIRAVRANGNKLGGEYDLTALPKTLQVLELADNAIAGAADLSRLPEGLETLDIQGNTMTGPVDLGRLPQSIRFLYLQRNRFTGRPDLSKLPVDLRRIFFGENNWDSLMPPR</sequence>
<dbReference type="PANTHER" id="PTHR47114:SF2">
    <property type="entry name" value="OLIGODENDROCYTE-MYELIN GLYCOPROTEIN"/>
    <property type="match status" value="1"/>
</dbReference>
<keyword evidence="1" id="KW-0433">Leucine-rich repeat</keyword>
<feature type="chain" id="PRO_5031091886" evidence="3">
    <location>
        <begin position="22"/>
        <end position="454"/>
    </location>
</feature>
<dbReference type="AlphaFoldDB" id="A0A7S1QMZ1"/>
<protein>
    <submittedName>
        <fullName evidence="4">Uncharacterized protein</fullName>
    </submittedName>
</protein>
<dbReference type="InterPro" id="IPR001611">
    <property type="entry name" value="Leu-rich_rpt"/>
</dbReference>
<dbReference type="EMBL" id="HBGF01043336">
    <property type="protein sequence ID" value="CAD9143594.1"/>
    <property type="molecule type" value="Transcribed_RNA"/>
</dbReference>
<dbReference type="InterPro" id="IPR051071">
    <property type="entry name" value="LRR-bact_E3_ubiq_ligases"/>
</dbReference>
<accession>A0A7S1QMZ1</accession>
<evidence type="ECO:0000256" key="3">
    <source>
        <dbReference type="SAM" id="SignalP"/>
    </source>
</evidence>
<name>A0A7S1QMZ1_NEODS</name>
<keyword evidence="3" id="KW-0732">Signal</keyword>
<evidence type="ECO:0000256" key="1">
    <source>
        <dbReference type="ARBA" id="ARBA00022614"/>
    </source>
</evidence>
<gene>
    <name evidence="4" type="ORF">NDES1114_LOCUS29006</name>
</gene>
<dbReference type="SMART" id="SM00364">
    <property type="entry name" value="LRR_BAC"/>
    <property type="match status" value="5"/>
</dbReference>
<dbReference type="Gene3D" id="3.80.10.10">
    <property type="entry name" value="Ribonuclease Inhibitor"/>
    <property type="match status" value="1"/>
</dbReference>
<keyword evidence="2" id="KW-0677">Repeat</keyword>
<feature type="signal peptide" evidence="3">
    <location>
        <begin position="1"/>
        <end position="21"/>
    </location>
</feature>
<dbReference type="PANTHER" id="PTHR47114">
    <property type="match status" value="1"/>
</dbReference>
<evidence type="ECO:0000313" key="4">
    <source>
        <dbReference type="EMBL" id="CAD9143594.1"/>
    </source>
</evidence>
<dbReference type="InterPro" id="IPR032675">
    <property type="entry name" value="LRR_dom_sf"/>
</dbReference>
<organism evidence="4">
    <name type="scientific">Neobodo designis</name>
    <name type="common">Flagellated protozoan</name>
    <name type="synonym">Bodo designis</name>
    <dbReference type="NCBI Taxonomy" id="312471"/>
    <lineage>
        <taxon>Eukaryota</taxon>
        <taxon>Discoba</taxon>
        <taxon>Euglenozoa</taxon>
        <taxon>Kinetoplastea</taxon>
        <taxon>Metakinetoplastina</taxon>
        <taxon>Neobodonida</taxon>
        <taxon>Neobodo</taxon>
    </lineage>
</organism>
<reference evidence="4" key="1">
    <citation type="submission" date="2021-01" db="EMBL/GenBank/DDBJ databases">
        <authorList>
            <person name="Corre E."/>
            <person name="Pelletier E."/>
            <person name="Niang G."/>
            <person name="Scheremetjew M."/>
            <person name="Finn R."/>
            <person name="Kale V."/>
            <person name="Holt S."/>
            <person name="Cochrane G."/>
            <person name="Meng A."/>
            <person name="Brown T."/>
            <person name="Cohen L."/>
        </authorList>
    </citation>
    <scope>NUCLEOTIDE SEQUENCE</scope>
    <source>
        <strain evidence="4">CCAP 1951/1</strain>
    </source>
</reference>
<dbReference type="SUPFAM" id="SSF52058">
    <property type="entry name" value="L domain-like"/>
    <property type="match status" value="1"/>
</dbReference>
<dbReference type="PROSITE" id="PS51450">
    <property type="entry name" value="LRR"/>
    <property type="match status" value="1"/>
</dbReference>
<proteinExistence type="predicted"/>
<evidence type="ECO:0000256" key="2">
    <source>
        <dbReference type="ARBA" id="ARBA00022737"/>
    </source>
</evidence>